<proteinExistence type="predicted"/>
<evidence type="ECO:0000313" key="1">
    <source>
        <dbReference type="EMBL" id="SMH48056.1"/>
    </source>
</evidence>
<reference evidence="1 2" key="1">
    <citation type="submission" date="2017-04" db="EMBL/GenBank/DDBJ databases">
        <authorList>
            <person name="Afonso C.L."/>
            <person name="Miller P.J."/>
            <person name="Scott M.A."/>
            <person name="Spackman E."/>
            <person name="Goraichik I."/>
            <person name="Dimitrov K.M."/>
            <person name="Suarez D.L."/>
            <person name="Swayne D.E."/>
        </authorList>
    </citation>
    <scope>NUCLEOTIDE SEQUENCE [LARGE SCALE GENOMIC DNA]</scope>
    <source>
        <strain evidence="1 2">B5P</strain>
    </source>
</reference>
<accession>A0A1X7PCQ1</accession>
<dbReference type="EMBL" id="FXBL01000004">
    <property type="protein sequence ID" value="SMH48056.1"/>
    <property type="molecule type" value="Genomic_DNA"/>
</dbReference>
<dbReference type="AlphaFoldDB" id="A0A1X7PCQ1"/>
<gene>
    <name evidence="1" type="ORF">SAMN02982922_3667</name>
</gene>
<name>A0A1X7PCQ1_9HYPH</name>
<organism evidence="1 2">
    <name type="scientific">Mesorhizobium australicum</name>
    <dbReference type="NCBI Taxonomy" id="536018"/>
    <lineage>
        <taxon>Bacteria</taxon>
        <taxon>Pseudomonadati</taxon>
        <taxon>Pseudomonadota</taxon>
        <taxon>Alphaproteobacteria</taxon>
        <taxon>Hyphomicrobiales</taxon>
        <taxon>Phyllobacteriaceae</taxon>
        <taxon>Mesorhizobium</taxon>
    </lineage>
</organism>
<sequence>MTRSGRICDVRPPIGHSAGGTLAETAIPARPAILPSVKFFIVIELVACQGYVGETRGGLHGEKVMMSRLLMITAALALGAGGGATAQNLGNGSVAPAGAGAVANGGSAQLFAVINSNGTIVRDKGAVSASNPQTGGYEVIFARNVRQCVYTVTIGIGDANTPPAGLTSVASRAGNVNGVWIQTYNTDGLRSDLPFHLWVNC</sequence>
<dbReference type="Proteomes" id="UP000193083">
    <property type="component" value="Unassembled WGS sequence"/>
</dbReference>
<protein>
    <submittedName>
        <fullName evidence="1">Uncharacterized protein</fullName>
    </submittedName>
</protein>
<keyword evidence="2" id="KW-1185">Reference proteome</keyword>
<evidence type="ECO:0000313" key="2">
    <source>
        <dbReference type="Proteomes" id="UP000193083"/>
    </source>
</evidence>